<organism evidence="1 2">
    <name type="scientific">Phormidium pseudopriestleyi FRX01</name>
    <dbReference type="NCBI Taxonomy" id="1759528"/>
    <lineage>
        <taxon>Bacteria</taxon>
        <taxon>Bacillati</taxon>
        <taxon>Cyanobacteriota</taxon>
        <taxon>Cyanophyceae</taxon>
        <taxon>Oscillatoriophycideae</taxon>
        <taxon>Oscillatoriales</taxon>
        <taxon>Oscillatoriaceae</taxon>
        <taxon>Phormidium</taxon>
    </lineage>
</organism>
<dbReference type="RefSeq" id="WP_207088422.1">
    <property type="nucleotide sequence ID" value="NZ_JAFLQW010000332.1"/>
</dbReference>
<comment type="caution">
    <text evidence="1">The sequence shown here is derived from an EMBL/GenBank/DDBJ whole genome shotgun (WGS) entry which is preliminary data.</text>
</comment>
<keyword evidence="2" id="KW-1185">Reference proteome</keyword>
<dbReference type="Proteomes" id="UP000664844">
    <property type="component" value="Unassembled WGS sequence"/>
</dbReference>
<evidence type="ECO:0000313" key="1">
    <source>
        <dbReference type="EMBL" id="MBO0349920.1"/>
    </source>
</evidence>
<evidence type="ECO:0000313" key="2">
    <source>
        <dbReference type="Proteomes" id="UP000664844"/>
    </source>
</evidence>
<name>A0ABS3FS18_9CYAN</name>
<accession>A0ABS3FS18</accession>
<sequence>MMKTRYSCFYDQESTPLDTLGLMSPKIEFQSLPRHCCVHQAARSPQLPRLNSFYNLSISDANHPTP</sequence>
<proteinExistence type="predicted"/>
<dbReference type="EMBL" id="JAFLQW010000332">
    <property type="protein sequence ID" value="MBO0349920.1"/>
    <property type="molecule type" value="Genomic_DNA"/>
</dbReference>
<protein>
    <submittedName>
        <fullName evidence="1">Uncharacterized protein</fullName>
    </submittedName>
</protein>
<reference evidence="1 2" key="1">
    <citation type="submission" date="2021-03" db="EMBL/GenBank/DDBJ databases">
        <title>Metabolic Capacity of the Antarctic Cyanobacterium Phormidium pseudopriestleyi that Sustains Oxygenic Photosynthesis in the Presence of Hydrogen Sulfide.</title>
        <authorList>
            <person name="Lumian J.E."/>
            <person name="Jungblut A.D."/>
            <person name="Dillon M.L."/>
            <person name="Hawes I."/>
            <person name="Doran P.T."/>
            <person name="Mackey T.J."/>
            <person name="Dick G.J."/>
            <person name="Grettenberger C.L."/>
            <person name="Sumner D.Y."/>
        </authorList>
    </citation>
    <scope>NUCLEOTIDE SEQUENCE [LARGE SCALE GENOMIC DNA]</scope>
    <source>
        <strain evidence="1 2">FRX01</strain>
    </source>
</reference>
<gene>
    <name evidence="1" type="ORF">J0895_12510</name>
</gene>